<feature type="compositionally biased region" description="Polar residues" evidence="4">
    <location>
        <begin position="81"/>
        <end position="90"/>
    </location>
</feature>
<dbReference type="PANTHER" id="PTHR31374:SF118">
    <property type="entry name" value="OS01G0924966 PROTEIN"/>
    <property type="match status" value="1"/>
</dbReference>
<evidence type="ECO:0000313" key="5">
    <source>
        <dbReference type="EMBL" id="KAK4780027.1"/>
    </source>
</evidence>
<evidence type="ECO:0000256" key="4">
    <source>
        <dbReference type="SAM" id="MobiDB-lite"/>
    </source>
</evidence>
<comment type="caution">
    <text evidence="5">The sequence shown here is derived from an EMBL/GenBank/DDBJ whole genome shotgun (WGS) entry which is preliminary data.</text>
</comment>
<keyword evidence="6" id="KW-1185">Reference proteome</keyword>
<evidence type="ECO:0000256" key="3">
    <source>
        <dbReference type="ARBA" id="ARBA00022604"/>
    </source>
</evidence>
<gene>
    <name evidence="5" type="ORF">SAY87_016133</name>
</gene>
<evidence type="ECO:0000256" key="1">
    <source>
        <dbReference type="ARBA" id="ARBA00006974"/>
    </source>
</evidence>
<dbReference type="Pfam" id="PF02519">
    <property type="entry name" value="Auxin_inducible"/>
    <property type="match status" value="1"/>
</dbReference>
<keyword evidence="2" id="KW-0217">Developmental protein</keyword>
<dbReference type="EMBL" id="JAXIOK010000001">
    <property type="protein sequence ID" value="KAK4780027.1"/>
    <property type="molecule type" value="Genomic_DNA"/>
</dbReference>
<keyword evidence="3" id="KW-0341">Growth regulation</keyword>
<dbReference type="GO" id="GO:0009733">
    <property type="term" value="P:response to auxin"/>
    <property type="evidence" value="ECO:0007669"/>
    <property type="project" value="InterPro"/>
</dbReference>
<sequence>MPVAQRVAPKKVRSLSVISVRDSVAGHNMDTTSKLEKKNHKRGLITKTLERCKFIRRGGGSCDVSSSAEGGRHSLTKKSRPWNSPRNQPGGSADRDQTQKNHRKEKKHQIVPEGCFSVYVGPEKQRFVIRTECANHPLFRMLLEEAEAEYGYCCSGPLELPCGVDMFRRVMVEMESDDDVGELPRGCGFAHGGGGSGYKAYRLLSPYRMLTINQF</sequence>
<evidence type="ECO:0000313" key="6">
    <source>
        <dbReference type="Proteomes" id="UP001345219"/>
    </source>
</evidence>
<reference evidence="5 6" key="1">
    <citation type="journal article" date="2023" name="Hortic Res">
        <title>Pangenome of water caltrop reveals structural variations and asymmetric subgenome divergence after allopolyploidization.</title>
        <authorList>
            <person name="Zhang X."/>
            <person name="Chen Y."/>
            <person name="Wang L."/>
            <person name="Yuan Y."/>
            <person name="Fang M."/>
            <person name="Shi L."/>
            <person name="Lu R."/>
            <person name="Comes H.P."/>
            <person name="Ma Y."/>
            <person name="Chen Y."/>
            <person name="Huang G."/>
            <person name="Zhou Y."/>
            <person name="Zheng Z."/>
            <person name="Qiu Y."/>
        </authorList>
    </citation>
    <scope>NUCLEOTIDE SEQUENCE [LARGE SCALE GENOMIC DNA]</scope>
    <source>
        <tissue evidence="5">Roots</tissue>
    </source>
</reference>
<name>A0AAN7L5K4_9MYRT</name>
<comment type="similarity">
    <text evidence="1">Belongs to the ARG7 family.</text>
</comment>
<dbReference type="PANTHER" id="PTHR31374">
    <property type="entry name" value="AUXIN-INDUCED PROTEIN-LIKE-RELATED"/>
    <property type="match status" value="1"/>
</dbReference>
<proteinExistence type="inferred from homology"/>
<evidence type="ECO:0000256" key="2">
    <source>
        <dbReference type="ARBA" id="ARBA00022473"/>
    </source>
</evidence>
<dbReference type="InterPro" id="IPR003676">
    <property type="entry name" value="SAUR_fam"/>
</dbReference>
<dbReference type="AlphaFoldDB" id="A0AAN7L5K4"/>
<accession>A0AAN7L5K4</accession>
<organism evidence="5 6">
    <name type="scientific">Trapa incisa</name>
    <dbReference type="NCBI Taxonomy" id="236973"/>
    <lineage>
        <taxon>Eukaryota</taxon>
        <taxon>Viridiplantae</taxon>
        <taxon>Streptophyta</taxon>
        <taxon>Embryophyta</taxon>
        <taxon>Tracheophyta</taxon>
        <taxon>Spermatophyta</taxon>
        <taxon>Magnoliopsida</taxon>
        <taxon>eudicotyledons</taxon>
        <taxon>Gunneridae</taxon>
        <taxon>Pentapetalae</taxon>
        <taxon>rosids</taxon>
        <taxon>malvids</taxon>
        <taxon>Myrtales</taxon>
        <taxon>Lythraceae</taxon>
        <taxon>Trapa</taxon>
    </lineage>
</organism>
<dbReference type="Proteomes" id="UP001345219">
    <property type="component" value="Chromosome 13"/>
</dbReference>
<protein>
    <submittedName>
        <fullName evidence="5">Uncharacterized protein</fullName>
    </submittedName>
</protein>
<feature type="region of interest" description="Disordered" evidence="4">
    <location>
        <begin position="60"/>
        <end position="108"/>
    </location>
</feature>